<feature type="transmembrane region" description="Helical" evidence="1">
    <location>
        <begin position="88"/>
        <end position="109"/>
    </location>
</feature>
<gene>
    <name evidence="2" type="ORF">SAMN05660236_3839</name>
</gene>
<evidence type="ECO:0000313" key="2">
    <source>
        <dbReference type="EMBL" id="SKC78937.1"/>
    </source>
</evidence>
<dbReference type="EMBL" id="FUZU01000002">
    <property type="protein sequence ID" value="SKC78937.1"/>
    <property type="molecule type" value="Genomic_DNA"/>
</dbReference>
<reference evidence="2 3" key="1">
    <citation type="submission" date="2017-02" db="EMBL/GenBank/DDBJ databases">
        <authorList>
            <person name="Peterson S.W."/>
        </authorList>
    </citation>
    <scope>NUCLEOTIDE SEQUENCE [LARGE SCALE GENOMIC DNA]</scope>
    <source>
        <strain evidence="2 3">DSM 25262</strain>
    </source>
</reference>
<dbReference type="InterPro" id="IPR046289">
    <property type="entry name" value="DUF6326"/>
</dbReference>
<feature type="transmembrane region" description="Helical" evidence="1">
    <location>
        <begin position="20"/>
        <end position="41"/>
    </location>
</feature>
<dbReference type="STRING" id="688867.SAMN05660236_3839"/>
<sequence>MVKKYTLEDVKINVKLKLAALWAAVMFCYIYGDFFALFVPGKIQSLMDGKSGVGTTTPQKLLMFAILMTLPSIMVFLSVALKATLNRWLNIVMGIFFTAIMILVVATSISDWMIFYTYLGIVEILVTSLIVWHAWKWPRI</sequence>
<keyword evidence="1" id="KW-0812">Transmembrane</keyword>
<feature type="transmembrane region" description="Helical" evidence="1">
    <location>
        <begin position="115"/>
        <end position="135"/>
    </location>
</feature>
<protein>
    <submittedName>
        <fullName evidence="2">Uncharacterized protein</fullName>
    </submittedName>
</protein>
<accession>A0A1T5LSG2</accession>
<keyword evidence="1" id="KW-0472">Membrane</keyword>
<dbReference type="OrthoDB" id="1551186at2"/>
<dbReference type="Pfam" id="PF19851">
    <property type="entry name" value="DUF6326"/>
    <property type="match status" value="1"/>
</dbReference>
<organism evidence="2 3">
    <name type="scientific">Ohtaekwangia koreensis</name>
    <dbReference type="NCBI Taxonomy" id="688867"/>
    <lineage>
        <taxon>Bacteria</taxon>
        <taxon>Pseudomonadati</taxon>
        <taxon>Bacteroidota</taxon>
        <taxon>Cytophagia</taxon>
        <taxon>Cytophagales</taxon>
        <taxon>Fulvivirgaceae</taxon>
        <taxon>Ohtaekwangia</taxon>
    </lineage>
</organism>
<keyword evidence="3" id="KW-1185">Reference proteome</keyword>
<dbReference type="RefSeq" id="WP_079688344.1">
    <property type="nucleotide sequence ID" value="NZ_FUZU01000002.1"/>
</dbReference>
<keyword evidence="1" id="KW-1133">Transmembrane helix</keyword>
<dbReference type="AlphaFoldDB" id="A0A1T5LSG2"/>
<proteinExistence type="predicted"/>
<feature type="transmembrane region" description="Helical" evidence="1">
    <location>
        <begin position="61"/>
        <end position="81"/>
    </location>
</feature>
<evidence type="ECO:0000313" key="3">
    <source>
        <dbReference type="Proteomes" id="UP000190961"/>
    </source>
</evidence>
<name>A0A1T5LSG2_9BACT</name>
<dbReference type="Proteomes" id="UP000190961">
    <property type="component" value="Unassembled WGS sequence"/>
</dbReference>
<evidence type="ECO:0000256" key="1">
    <source>
        <dbReference type="SAM" id="Phobius"/>
    </source>
</evidence>